<dbReference type="SUPFAM" id="SSF52047">
    <property type="entry name" value="RNI-like"/>
    <property type="match status" value="1"/>
</dbReference>
<keyword evidence="2 7" id="KW-0328">Glycosyltransferase</keyword>
<dbReference type="PANTHER" id="PTHR24111:SF0">
    <property type="entry name" value="LEUCINE-RICH REPEAT-CONTAINING PROTEIN"/>
    <property type="match status" value="1"/>
</dbReference>
<evidence type="ECO:0000256" key="3">
    <source>
        <dbReference type="ARBA" id="ARBA00022679"/>
    </source>
</evidence>
<keyword evidence="7" id="KW-0521">NADP</keyword>
<dbReference type="SUPFAM" id="SSF56399">
    <property type="entry name" value="ADP-ribosylation"/>
    <property type="match status" value="1"/>
</dbReference>
<dbReference type="InterPro" id="IPR000768">
    <property type="entry name" value="ART"/>
</dbReference>
<evidence type="ECO:0000256" key="7">
    <source>
        <dbReference type="RuleBase" id="RU361228"/>
    </source>
</evidence>
<evidence type="ECO:0000256" key="5">
    <source>
        <dbReference type="ARBA" id="ARBA00022737"/>
    </source>
</evidence>
<proteinExistence type="inferred from homology"/>
<dbReference type="InterPro" id="IPR001611">
    <property type="entry name" value="Leu-rich_rpt"/>
</dbReference>
<dbReference type="InterPro" id="IPR052201">
    <property type="entry name" value="LRR-containing_regulator"/>
</dbReference>
<dbReference type="Gene3D" id="3.80.10.10">
    <property type="entry name" value="Ribonuclease Inhibitor"/>
    <property type="match status" value="3"/>
</dbReference>
<comment type="caution">
    <text evidence="8">The sequence shown here is derived from an EMBL/GenBank/DDBJ whole genome shotgun (WGS) entry which is preliminary data.</text>
</comment>
<protein>
    <recommendedName>
        <fullName evidence="7">NAD(P)(+)--arginine ADP-ribosyltransferase</fullName>
        <ecNumber evidence="7">2.4.2.31</ecNumber>
    </recommendedName>
    <alternativeName>
        <fullName evidence="7">Mono(ADP-ribosyl)transferase</fullName>
    </alternativeName>
</protein>
<evidence type="ECO:0000313" key="8">
    <source>
        <dbReference type="EMBL" id="CAF1091187.1"/>
    </source>
</evidence>
<gene>
    <name evidence="8" type="ORF">VCS650_LOCUS19570</name>
</gene>
<evidence type="ECO:0000256" key="2">
    <source>
        <dbReference type="ARBA" id="ARBA00022676"/>
    </source>
</evidence>
<dbReference type="OrthoDB" id="10077561at2759"/>
<evidence type="ECO:0000256" key="1">
    <source>
        <dbReference type="ARBA" id="ARBA00009558"/>
    </source>
</evidence>
<dbReference type="EC" id="2.4.2.31" evidence="7"/>
<evidence type="ECO:0000256" key="4">
    <source>
        <dbReference type="ARBA" id="ARBA00022695"/>
    </source>
</evidence>
<sequence>MSSDAPSSSTQNQRFIDIESNILLRAISGYQNEPLVTLEKAIAPIKHLLGEDIETDIYLAKMKSKRPKDGLTQDESGAVQLLTMDSSSYKESLYFILNQTLRSKNRQLLKIWYSYLQLLLCGLWKLPNEKKIIWHGAKGNLSDQFDIDDDIIWWGFNSCLESLNVLENEEFLGKTGARTLFKIESCNGKVIRNHSFFEVESEVLLLPGTQLVVVGKEIHEPDTYIIHLKEIEKPAVQLLKPPFPQGNEVQQQATIRMEEEEEEEHISTTEVVELEVIEPEIYSNVQELVKQLKANTADSTLQLNRFKNLSTDDAKAIADGLKTNTSVTYLYCGHPKDLSRESMRYILEGLKVNRTIDQLNLTGSGIPNCCDLIAETLKVNVSLTTLWLEGDVIKTTDDVKVLAEALKRNMRLEILVLRNTRIEDEGAIFLSEMLGMNYALKQLVIDCGKTDTNNCGQTHSDYNRITDRTAKAIATAVSRNGSLTHLYLESSEIGDEGAVAFSEMLKINRKLMILSLSKNKITDKGATVLANALGHSSGLRYLSVDGNLITQTGYSALELAAQNSLPRISIDFYSQ</sequence>
<dbReference type="Proteomes" id="UP000663891">
    <property type="component" value="Unassembled WGS sequence"/>
</dbReference>
<dbReference type="Pfam" id="PF01129">
    <property type="entry name" value="ART"/>
    <property type="match status" value="1"/>
</dbReference>
<dbReference type="Gene3D" id="3.90.176.10">
    <property type="entry name" value="Toxin ADP-ribosyltransferase, Chain A, domain 1"/>
    <property type="match status" value="1"/>
</dbReference>
<keyword evidence="3 7" id="KW-0808">Transferase</keyword>
<dbReference type="PANTHER" id="PTHR24111">
    <property type="entry name" value="LEUCINE-RICH REPEAT-CONTAINING PROTEIN 34"/>
    <property type="match status" value="1"/>
</dbReference>
<dbReference type="SMART" id="SM00368">
    <property type="entry name" value="LRR_RI"/>
    <property type="match status" value="4"/>
</dbReference>
<organism evidence="8 9">
    <name type="scientific">Adineta steineri</name>
    <dbReference type="NCBI Taxonomy" id="433720"/>
    <lineage>
        <taxon>Eukaryota</taxon>
        <taxon>Metazoa</taxon>
        <taxon>Spiralia</taxon>
        <taxon>Gnathifera</taxon>
        <taxon>Rotifera</taxon>
        <taxon>Eurotatoria</taxon>
        <taxon>Bdelloidea</taxon>
        <taxon>Adinetida</taxon>
        <taxon>Adinetidae</taxon>
        <taxon>Adineta</taxon>
    </lineage>
</organism>
<dbReference type="InterPro" id="IPR032675">
    <property type="entry name" value="LRR_dom_sf"/>
</dbReference>
<comment type="catalytic activity">
    <reaction evidence="6 7">
        <text>L-arginyl-[protein] + NAD(+) = N(omega)-(ADP-D-ribosyl)-L-arginyl-[protein] + nicotinamide + H(+)</text>
        <dbReference type="Rhea" id="RHEA:19149"/>
        <dbReference type="Rhea" id="RHEA-COMP:10532"/>
        <dbReference type="Rhea" id="RHEA-COMP:15087"/>
        <dbReference type="ChEBI" id="CHEBI:15378"/>
        <dbReference type="ChEBI" id="CHEBI:17154"/>
        <dbReference type="ChEBI" id="CHEBI:29965"/>
        <dbReference type="ChEBI" id="CHEBI:57540"/>
        <dbReference type="ChEBI" id="CHEBI:142554"/>
        <dbReference type="EC" id="2.4.2.31"/>
    </reaction>
</comment>
<evidence type="ECO:0000256" key="6">
    <source>
        <dbReference type="ARBA" id="ARBA00047597"/>
    </source>
</evidence>
<reference evidence="8" key="1">
    <citation type="submission" date="2021-02" db="EMBL/GenBank/DDBJ databases">
        <authorList>
            <person name="Nowell W R."/>
        </authorList>
    </citation>
    <scope>NUCLEOTIDE SEQUENCE</scope>
</reference>
<accession>A0A814NEK1</accession>
<comment type="similarity">
    <text evidence="1 7">Belongs to the Arg-specific ADP-ribosyltransferase family.</text>
</comment>
<evidence type="ECO:0000313" key="9">
    <source>
        <dbReference type="Proteomes" id="UP000663891"/>
    </source>
</evidence>
<name>A0A814NEK1_9BILA</name>
<dbReference type="GO" id="GO:0106274">
    <property type="term" value="F:NAD+-protein-arginine ADP-ribosyltransferase activity"/>
    <property type="evidence" value="ECO:0007669"/>
    <property type="project" value="UniProtKB-EC"/>
</dbReference>
<dbReference type="Pfam" id="PF13516">
    <property type="entry name" value="LRR_6"/>
    <property type="match status" value="3"/>
</dbReference>
<dbReference type="GO" id="GO:0016779">
    <property type="term" value="F:nucleotidyltransferase activity"/>
    <property type="evidence" value="ECO:0007669"/>
    <property type="project" value="UniProtKB-KW"/>
</dbReference>
<keyword evidence="7" id="KW-0520">NAD</keyword>
<dbReference type="AlphaFoldDB" id="A0A814NEK1"/>
<keyword evidence="5" id="KW-0677">Repeat</keyword>
<keyword evidence="4" id="KW-0548">Nucleotidyltransferase</keyword>
<dbReference type="EMBL" id="CAJNON010000195">
    <property type="protein sequence ID" value="CAF1091187.1"/>
    <property type="molecule type" value="Genomic_DNA"/>
</dbReference>